<sequence>MFRFLSLLHMRGFSRSKAQMDKQCKMTNGGPPINDCTSSCVDKCQIMETRDEVDAFIANAKCKARCIYTNAERKPGDCSCTSTCVAEMSELFCIMSASAAARRP</sequence>
<name>A0A6C0M061_9ZZZZ</name>
<organism evidence="1">
    <name type="scientific">viral metagenome</name>
    <dbReference type="NCBI Taxonomy" id="1070528"/>
    <lineage>
        <taxon>unclassified sequences</taxon>
        <taxon>metagenomes</taxon>
        <taxon>organismal metagenomes</taxon>
    </lineage>
</organism>
<dbReference type="EMBL" id="MN740638">
    <property type="protein sequence ID" value="QHU36419.1"/>
    <property type="molecule type" value="Genomic_DNA"/>
</dbReference>
<dbReference type="AlphaFoldDB" id="A0A6C0M061"/>
<evidence type="ECO:0000313" key="1">
    <source>
        <dbReference type="EMBL" id="QHU36419.1"/>
    </source>
</evidence>
<reference evidence="1" key="1">
    <citation type="journal article" date="2020" name="Nature">
        <title>Giant virus diversity and host interactions through global metagenomics.</title>
        <authorList>
            <person name="Schulz F."/>
            <person name="Roux S."/>
            <person name="Paez-Espino D."/>
            <person name="Jungbluth S."/>
            <person name="Walsh D.A."/>
            <person name="Denef V.J."/>
            <person name="McMahon K.D."/>
            <person name="Konstantinidis K.T."/>
            <person name="Eloe-Fadrosh E.A."/>
            <person name="Kyrpides N.C."/>
            <person name="Woyke T."/>
        </authorList>
    </citation>
    <scope>NUCLEOTIDE SEQUENCE</scope>
    <source>
        <strain evidence="1">GVMAG-S-1035124-57</strain>
    </source>
</reference>
<protein>
    <submittedName>
        <fullName evidence="1">Uncharacterized protein</fullName>
    </submittedName>
</protein>
<proteinExistence type="predicted"/>
<accession>A0A6C0M061</accession>